<evidence type="ECO:0000313" key="3">
    <source>
        <dbReference type="Proteomes" id="UP001500191"/>
    </source>
</evidence>
<proteinExistence type="predicted"/>
<dbReference type="InterPro" id="IPR024072">
    <property type="entry name" value="DHFR-like_dom_sf"/>
</dbReference>
<gene>
    <name evidence="2" type="ORF">GCM10008937_22240</name>
</gene>
<dbReference type="Gene3D" id="3.40.430.10">
    <property type="entry name" value="Dihydrofolate Reductase, subunit A"/>
    <property type="match status" value="1"/>
</dbReference>
<comment type="caution">
    <text evidence="2">The sequence shown here is derived from an EMBL/GenBank/DDBJ whole genome shotgun (WGS) entry which is preliminary data.</text>
</comment>
<feature type="domain" description="Bacterial bifunctional deaminase-reductase C-terminal" evidence="1">
    <location>
        <begin position="127"/>
        <end position="185"/>
    </location>
</feature>
<dbReference type="InterPro" id="IPR002734">
    <property type="entry name" value="RibDG_C"/>
</dbReference>
<protein>
    <submittedName>
        <fullName evidence="2">Dihydrofolate reductase family protein</fullName>
    </submittedName>
</protein>
<evidence type="ECO:0000313" key="2">
    <source>
        <dbReference type="EMBL" id="GAA0514042.1"/>
    </source>
</evidence>
<organism evidence="2 3">
    <name type="scientific">Deinococcus depolymerans</name>
    <dbReference type="NCBI Taxonomy" id="392408"/>
    <lineage>
        <taxon>Bacteria</taxon>
        <taxon>Thermotogati</taxon>
        <taxon>Deinococcota</taxon>
        <taxon>Deinococci</taxon>
        <taxon>Deinococcales</taxon>
        <taxon>Deinococcaceae</taxon>
        <taxon>Deinococcus</taxon>
    </lineage>
</organism>
<dbReference type="PANTHER" id="PTHR38011">
    <property type="entry name" value="DIHYDROFOLATE REDUCTASE FAMILY PROTEIN (AFU_ORTHOLOGUE AFUA_8G06820)"/>
    <property type="match status" value="1"/>
</dbReference>
<accession>A0ABP3M684</accession>
<dbReference type="SUPFAM" id="SSF53597">
    <property type="entry name" value="Dihydrofolate reductase-like"/>
    <property type="match status" value="1"/>
</dbReference>
<sequence length="193" mass="20262">MAGGPGAVFRVFIAASLDGFIARPGGELDWLPGASPDGVPAPAGEDHGFLAFLSGVQVVVMGRGTFETVRDFRPWPYAGKTTVVLSRSLGPADLPADRPDLRVHPGPVERLAAELGARPAGDAPTGVYVDGGQTVQAFLRAGLIDELTVTRVPVLLGRGRPLFGPLDADSHWEHVTTCAFPSGLVQSTYRRAP</sequence>
<dbReference type="Proteomes" id="UP001500191">
    <property type="component" value="Unassembled WGS sequence"/>
</dbReference>
<dbReference type="InterPro" id="IPR050765">
    <property type="entry name" value="Riboflavin_Biosynth_HTPR"/>
</dbReference>
<reference evidence="3" key="1">
    <citation type="journal article" date="2019" name="Int. J. Syst. Evol. Microbiol.">
        <title>The Global Catalogue of Microorganisms (GCM) 10K type strain sequencing project: providing services to taxonomists for standard genome sequencing and annotation.</title>
        <authorList>
            <consortium name="The Broad Institute Genomics Platform"/>
            <consortium name="The Broad Institute Genome Sequencing Center for Infectious Disease"/>
            <person name="Wu L."/>
            <person name="Ma J."/>
        </authorList>
    </citation>
    <scope>NUCLEOTIDE SEQUENCE [LARGE SCALE GENOMIC DNA]</scope>
    <source>
        <strain evidence="3">JCM 14368</strain>
    </source>
</reference>
<dbReference type="Pfam" id="PF01872">
    <property type="entry name" value="RibD_C"/>
    <property type="match status" value="1"/>
</dbReference>
<keyword evidence="3" id="KW-1185">Reference proteome</keyword>
<dbReference type="RefSeq" id="WP_343758806.1">
    <property type="nucleotide sequence ID" value="NZ_BAAADB010000019.1"/>
</dbReference>
<evidence type="ECO:0000259" key="1">
    <source>
        <dbReference type="Pfam" id="PF01872"/>
    </source>
</evidence>
<dbReference type="PANTHER" id="PTHR38011:SF11">
    <property type="entry name" value="2,5-DIAMINO-6-RIBOSYLAMINO-4(3H)-PYRIMIDINONE 5'-PHOSPHATE REDUCTASE"/>
    <property type="match status" value="1"/>
</dbReference>
<name>A0ABP3M684_9DEIO</name>
<dbReference type="EMBL" id="BAAADB010000019">
    <property type="protein sequence ID" value="GAA0514042.1"/>
    <property type="molecule type" value="Genomic_DNA"/>
</dbReference>